<evidence type="ECO:0000313" key="1">
    <source>
        <dbReference type="EMBL" id="NML69799.1"/>
    </source>
</evidence>
<dbReference type="EMBL" id="JABBGI010000009">
    <property type="protein sequence ID" value="NML69799.1"/>
    <property type="molecule type" value="Genomic_DNA"/>
</dbReference>
<comment type="caution">
    <text evidence="1">The sequence shown here is derived from an EMBL/GenBank/DDBJ whole genome shotgun (WGS) entry which is preliminary data.</text>
</comment>
<dbReference type="Proteomes" id="UP000544054">
    <property type="component" value="Unassembled WGS sequence"/>
</dbReference>
<evidence type="ECO:0000313" key="2">
    <source>
        <dbReference type="Proteomes" id="UP000544054"/>
    </source>
</evidence>
<organism evidence="1 2">
    <name type="scientific">Chryseobacterium antibioticum</name>
    <dbReference type="NCBI Taxonomy" id="2728847"/>
    <lineage>
        <taxon>Bacteria</taxon>
        <taxon>Pseudomonadati</taxon>
        <taxon>Bacteroidota</taxon>
        <taxon>Flavobacteriia</taxon>
        <taxon>Flavobacteriales</taxon>
        <taxon>Weeksellaceae</taxon>
        <taxon>Chryseobacterium group</taxon>
        <taxon>Chryseobacterium</taxon>
    </lineage>
</organism>
<proteinExistence type="predicted"/>
<protein>
    <submittedName>
        <fullName evidence="1">Uncharacterized protein</fullName>
    </submittedName>
</protein>
<reference evidence="1 2" key="1">
    <citation type="submission" date="2020-04" db="EMBL/GenBank/DDBJ databases">
        <title>Chryseobacterium sp. RP-3-3 sp. nov., isolated from Jeju soil.</title>
        <authorList>
            <person name="Dahal R.H."/>
        </authorList>
    </citation>
    <scope>NUCLEOTIDE SEQUENCE [LARGE SCALE GENOMIC DNA]</scope>
    <source>
        <strain evidence="1 2">RP-3-3</strain>
    </source>
</reference>
<sequence length="175" mass="20842">MKLLCNEITTAWTKNNISLSAIEKEIMKMEDEIRTHMKPLTSDQLMLFEKDHLSEANRILHLSKKDFLNVKFQRNPFIVVFNSEYTYNSERTEKSIALIPKFIAFAEPKILPLYLTYERRFFTQFHALPAEFSGSDLIEKSIKKNGIEHQEYWEGFYEYILKRFLSFFLITPIIN</sequence>
<dbReference type="AlphaFoldDB" id="A0A7Y0AM51"/>
<name>A0A7Y0AM51_9FLAO</name>
<keyword evidence="2" id="KW-1185">Reference proteome</keyword>
<accession>A0A7Y0AM51</accession>
<dbReference type="RefSeq" id="WP_169234348.1">
    <property type="nucleotide sequence ID" value="NZ_JABBGI010000009.1"/>
</dbReference>
<gene>
    <name evidence="1" type="ORF">HHL23_08315</name>
</gene>